<feature type="coiled-coil region" evidence="1">
    <location>
        <begin position="619"/>
        <end position="646"/>
    </location>
</feature>
<proteinExistence type="predicted"/>
<protein>
    <recommendedName>
        <fullName evidence="5">Cell wall-binding protein</fullName>
    </recommendedName>
</protein>
<name>A0A917D6T7_9BACI</name>
<comment type="caution">
    <text evidence="3">The sequence shown here is derived from an EMBL/GenBank/DDBJ whole genome shotgun (WGS) entry which is preliminary data.</text>
</comment>
<reference evidence="3" key="1">
    <citation type="journal article" date="2014" name="Int. J. Syst. Evol. Microbiol.">
        <title>Complete genome sequence of Corynebacterium casei LMG S-19264T (=DSM 44701T), isolated from a smear-ripened cheese.</title>
        <authorList>
            <consortium name="US DOE Joint Genome Institute (JGI-PGF)"/>
            <person name="Walter F."/>
            <person name="Albersmeier A."/>
            <person name="Kalinowski J."/>
            <person name="Ruckert C."/>
        </authorList>
    </citation>
    <scope>NUCLEOTIDE SEQUENCE</scope>
    <source>
        <strain evidence="3">CGMCC 1.15760</strain>
    </source>
</reference>
<reference evidence="3" key="2">
    <citation type="submission" date="2020-09" db="EMBL/GenBank/DDBJ databases">
        <authorList>
            <person name="Sun Q."/>
            <person name="Zhou Y."/>
        </authorList>
    </citation>
    <scope>NUCLEOTIDE SEQUENCE</scope>
    <source>
        <strain evidence="3">CGMCC 1.15760</strain>
    </source>
</reference>
<sequence>MNKKIQASILAGVLLTPSILAPIAEAATTTEQLPTKAMLLQATPEELKTQLTTLIAGLNENSTREDITLASSYMADDLTSIGFTNEEQNFMRAKLVYVEAYFTYNEQIRQLGLQMARLTPTSATLYDDYKNGTVESDLNQLFQKTLTTNQTYENVVKATSNAILNQFLGDALQYGNGDINQRTYFKNKGADIQTFEQTITDLQEAVPVIDQLRVIEKATDLMAIEADVKNTREEYNNLRATAKKIAELSITPTYSTAAYQHFINVEKSLNEAKTLSEKIHAIATKNYKTSVEYTREIDNTAKVYATLPKIGQDFVNQMTAHIMPTYIEESAIVKQVTTLKPTNKPEYRTQLKEIVEQATTFKNTRGRAIFNEADLNGALDVVTRVEAVEEKINTIQQAKDIVEARSAYNALDKAEQRIVTNLKVLTDKEKTIKHVQKLDQDIAKVRPLDKNFAARMTTLNKTYLTLTDSEQALLSNKAQFEAFLPFAQLTKSMNDLKPGKAGYEKALQQARQQYDALEHITLPTELAQHDEAIAKLKSDALKKLDVLENEQATVAVIIDQIKKLDDKNLSKNDYIATLKEAREKLDLLPSAIKKQVTNTKDLQKHEKEFNAVLKVIDQISKLDEQARDFANKLKAANKAYDKLSTQHKEYVTNYTFVEQANQYVTVIEAINKLKPASKTFRADVAKAQEQYKALENSHQPKITNYKMLVNYQHIIEQADLFDAKIESLLQVPPENMLEEVAKLTKEYQRLPADVKRQVQNAKSLTDYEKENKAVLKVVQLIQNLDPNQRDYTRKVEAARKAYDALEPISKSRVTNYNDLKLVEPVAYLMGDIASLKPSSKTYSKDVEQLRKAYDALNATEQRLIKNYYLLEAAEESIAVAKEVVDLIQLAVQEPKHEDYMQRLTNARIALDRLDTQQKRLVTNQRELQTHEKAVKPVLTTMVLIDRIDAELLTFVKDTTAARTAYGKLDRTQRNLVSNYDRLMYYEPVAKVVETISKIKSTSKTYHEDTQKARQLYNGLDDERRALVNNMDILVEAEKNIASAADIDALIAALPDSRNDEFLKNVANARNVYNGLSTERKKAVKNYSILVAMEKMAKPIQDVVNKIDNIFTAQDMVRQYKVVMTAYDKLTAEQRKFVYNANAFLTLTDVIKVYDKIAALKVSDPNYFGMAELVRKEYNTLSNADKQRVQNYDKLLEAEAQRKQVEHVMELIAQMSATSSQYFTQFDQVQAQYLALPTPLRKHVMNYDKLEKANKDITAARKVIELITIIDEQSTNFEKQVLAAQKAYDALTSEQRKLINNAWLLDDYLKQI</sequence>
<evidence type="ECO:0000313" key="3">
    <source>
        <dbReference type="EMBL" id="GGG13000.1"/>
    </source>
</evidence>
<dbReference type="EMBL" id="BMJT01000001">
    <property type="protein sequence ID" value="GGG13000.1"/>
    <property type="molecule type" value="Genomic_DNA"/>
</dbReference>
<feature type="coiled-coil region" evidence="1">
    <location>
        <begin position="839"/>
        <end position="866"/>
    </location>
</feature>
<evidence type="ECO:0008006" key="5">
    <source>
        <dbReference type="Google" id="ProtNLM"/>
    </source>
</evidence>
<feature type="coiled-coil region" evidence="1">
    <location>
        <begin position="221"/>
        <end position="248"/>
    </location>
</feature>
<evidence type="ECO:0000256" key="1">
    <source>
        <dbReference type="SAM" id="Coils"/>
    </source>
</evidence>
<feature type="signal peptide" evidence="2">
    <location>
        <begin position="1"/>
        <end position="26"/>
    </location>
</feature>
<dbReference type="Proteomes" id="UP000616608">
    <property type="component" value="Unassembled WGS sequence"/>
</dbReference>
<keyword evidence="1" id="KW-0175">Coiled coil</keyword>
<evidence type="ECO:0000313" key="4">
    <source>
        <dbReference type="Proteomes" id="UP000616608"/>
    </source>
</evidence>
<keyword evidence="4" id="KW-1185">Reference proteome</keyword>
<dbReference type="RefSeq" id="WP_188613348.1">
    <property type="nucleotide sequence ID" value="NZ_BMJT01000001.1"/>
</dbReference>
<evidence type="ECO:0000256" key="2">
    <source>
        <dbReference type="SAM" id="SignalP"/>
    </source>
</evidence>
<organism evidence="3 4">
    <name type="scientific">Lysinibacillus alkalisoli</name>
    <dbReference type="NCBI Taxonomy" id="1911548"/>
    <lineage>
        <taxon>Bacteria</taxon>
        <taxon>Bacillati</taxon>
        <taxon>Bacillota</taxon>
        <taxon>Bacilli</taxon>
        <taxon>Bacillales</taxon>
        <taxon>Bacillaceae</taxon>
        <taxon>Lysinibacillus</taxon>
    </lineage>
</organism>
<accession>A0A917D6T7</accession>
<gene>
    <name evidence="3" type="ORF">GCM10007425_04120</name>
</gene>
<feature type="chain" id="PRO_5037111069" description="Cell wall-binding protein" evidence="2">
    <location>
        <begin position="27"/>
        <end position="1311"/>
    </location>
</feature>
<keyword evidence="2" id="KW-0732">Signal</keyword>